<gene>
    <name evidence="11" type="primary">waaA</name>
    <name evidence="11" type="ORF">GCWU000324_01586</name>
</gene>
<dbReference type="GO" id="GO:0009245">
    <property type="term" value="P:lipid A biosynthetic process"/>
    <property type="evidence" value="ECO:0007669"/>
    <property type="project" value="TreeGrafter"/>
</dbReference>
<name>C4GKT0_9NEIS</name>
<dbReference type="Gene3D" id="3.40.50.11720">
    <property type="entry name" value="3-Deoxy-D-manno-octulosonic-acid transferase, N-terminal domain"/>
    <property type="match status" value="1"/>
</dbReference>
<keyword evidence="9" id="KW-0472">Membrane</keyword>
<comment type="function">
    <text evidence="9">Involved in lipopolysaccharide (LPS) biosynthesis. Catalyzes the transfer of 3-deoxy-D-manno-octulosonate (Kdo) residue(s) from CMP-Kdo to lipid IV(A), the tetraacyldisaccharide-1,4'-bisphosphate precursor of lipid A.</text>
</comment>
<feature type="site" description="Transition state stabilizer" evidence="8">
    <location>
        <position position="136"/>
    </location>
</feature>
<comment type="catalytic activity">
    <reaction evidence="6 9">
        <text>lipid IVA (E. coli) + CMP-3-deoxy-beta-D-manno-octulosonate = alpha-Kdo-(2-&gt;6)-lipid IVA (E. coli) + CMP + H(+)</text>
        <dbReference type="Rhea" id="RHEA:28066"/>
        <dbReference type="ChEBI" id="CHEBI:15378"/>
        <dbReference type="ChEBI" id="CHEBI:58603"/>
        <dbReference type="ChEBI" id="CHEBI:60364"/>
        <dbReference type="ChEBI" id="CHEBI:60377"/>
        <dbReference type="ChEBI" id="CHEBI:85987"/>
        <dbReference type="EC" id="2.4.99.12"/>
    </reaction>
</comment>
<dbReference type="GO" id="GO:0005886">
    <property type="term" value="C:plasma membrane"/>
    <property type="evidence" value="ECO:0007669"/>
    <property type="project" value="UniProtKB-SubCell"/>
</dbReference>
<keyword evidence="12" id="KW-1185">Reference proteome</keyword>
<dbReference type="PANTHER" id="PTHR42755">
    <property type="entry name" value="3-DEOXY-MANNO-OCTULOSONATE CYTIDYLYLTRANSFERASE"/>
    <property type="match status" value="1"/>
</dbReference>
<dbReference type="InterPro" id="IPR007507">
    <property type="entry name" value="Glycos_transf_N"/>
</dbReference>
<evidence type="ECO:0000256" key="8">
    <source>
        <dbReference type="PIRSR" id="PIRSR639901-2"/>
    </source>
</evidence>
<evidence type="ECO:0000256" key="6">
    <source>
        <dbReference type="ARBA" id="ARBA00049183"/>
    </source>
</evidence>
<proteinExistence type="inferred from homology"/>
<dbReference type="EMBL" id="ACJW02000003">
    <property type="protein sequence ID" value="EEP67339.1"/>
    <property type="molecule type" value="Genomic_DNA"/>
</dbReference>
<dbReference type="Pfam" id="PF04413">
    <property type="entry name" value="Glycos_transf_N"/>
    <property type="match status" value="1"/>
</dbReference>
<feature type="site" description="Transition state stabilizer" evidence="8">
    <location>
        <position position="212"/>
    </location>
</feature>
<dbReference type="NCBIfam" id="NF004386">
    <property type="entry name" value="PRK05749.1-2"/>
    <property type="match status" value="1"/>
</dbReference>
<accession>C4GKT0</accession>
<evidence type="ECO:0000313" key="12">
    <source>
        <dbReference type="Proteomes" id="UP000003009"/>
    </source>
</evidence>
<keyword evidence="9" id="KW-0448">Lipopolysaccharide biosynthesis</keyword>
<dbReference type="InterPro" id="IPR039901">
    <property type="entry name" value="Kdotransferase"/>
</dbReference>
<dbReference type="HOGENOM" id="CLU_036146_2_0_4"/>
<dbReference type="InterPro" id="IPR038107">
    <property type="entry name" value="Glycos_transf_N_sf"/>
</dbReference>
<dbReference type="STRING" id="629741.GCWU000324_01586"/>
<comment type="subcellular location">
    <subcellularLocation>
        <location evidence="9">Cell membrane</location>
    </subcellularLocation>
</comment>
<feature type="domain" description="3-deoxy-D-manno-octulosonic-acid transferase N-terminal" evidence="10">
    <location>
        <begin position="40"/>
        <end position="215"/>
    </location>
</feature>
<dbReference type="GO" id="GO:0009244">
    <property type="term" value="P:lipopolysaccharide core region biosynthetic process"/>
    <property type="evidence" value="ECO:0007669"/>
    <property type="project" value="UniProtKB-UniRule"/>
</dbReference>
<keyword evidence="4 9" id="KW-0808">Transferase</keyword>
<protein>
    <recommendedName>
        <fullName evidence="3 9">3-deoxy-D-manno-octulosonic acid transferase</fullName>
        <shortName evidence="9">Kdo transferase</shortName>
        <ecNumber evidence="2 9">2.4.99.12</ecNumber>
    </recommendedName>
    <alternativeName>
        <fullName evidence="5 9">Lipid IV(A) 3-deoxy-D-manno-octulosonic acid transferase</fullName>
    </alternativeName>
</protein>
<dbReference type="Gene3D" id="3.40.50.2000">
    <property type="entry name" value="Glycogen Phosphorylase B"/>
    <property type="match status" value="1"/>
</dbReference>
<comment type="caution">
    <text evidence="11">The sequence shown here is derived from an EMBL/GenBank/DDBJ whole genome shotgun (WGS) entry which is preliminary data.</text>
</comment>
<evidence type="ECO:0000256" key="2">
    <source>
        <dbReference type="ARBA" id="ARBA00012621"/>
    </source>
</evidence>
<evidence type="ECO:0000256" key="9">
    <source>
        <dbReference type="RuleBase" id="RU365103"/>
    </source>
</evidence>
<evidence type="ECO:0000313" key="11">
    <source>
        <dbReference type="EMBL" id="EEP67339.1"/>
    </source>
</evidence>
<evidence type="ECO:0000256" key="4">
    <source>
        <dbReference type="ARBA" id="ARBA00022679"/>
    </source>
</evidence>
<evidence type="ECO:0000256" key="1">
    <source>
        <dbReference type="ARBA" id="ARBA00004713"/>
    </source>
</evidence>
<dbReference type="GO" id="GO:0043842">
    <property type="term" value="F:Kdo transferase activity"/>
    <property type="evidence" value="ECO:0007669"/>
    <property type="project" value="UniProtKB-EC"/>
</dbReference>
<dbReference type="SUPFAM" id="SSF53756">
    <property type="entry name" value="UDP-Glycosyltransferase/glycogen phosphorylase"/>
    <property type="match status" value="1"/>
</dbReference>
<keyword evidence="9" id="KW-1003">Cell membrane</keyword>
<evidence type="ECO:0000256" key="7">
    <source>
        <dbReference type="PIRSR" id="PIRSR639901-1"/>
    </source>
</evidence>
<evidence type="ECO:0000256" key="5">
    <source>
        <dbReference type="ARBA" id="ARBA00031445"/>
    </source>
</evidence>
<reference evidence="11" key="1">
    <citation type="submission" date="2009-04" db="EMBL/GenBank/DDBJ databases">
        <authorList>
            <person name="Weinstock G."/>
            <person name="Sodergren E."/>
            <person name="Clifton S."/>
            <person name="Fulton L."/>
            <person name="Fulton B."/>
            <person name="Courtney L."/>
            <person name="Fronick C."/>
            <person name="Harrison M."/>
            <person name="Strong C."/>
            <person name="Farmer C."/>
            <person name="Delahaunty K."/>
            <person name="Markovic C."/>
            <person name="Hall O."/>
            <person name="Minx P."/>
            <person name="Tomlinson C."/>
            <person name="Mitreva M."/>
            <person name="Nelson J."/>
            <person name="Hou S."/>
            <person name="Wollam A."/>
            <person name="Pepin K.H."/>
            <person name="Johnson M."/>
            <person name="Bhonagiri V."/>
            <person name="Nash W.E."/>
            <person name="Warren W."/>
            <person name="Chinwalla A."/>
            <person name="Mardis E.R."/>
            <person name="Wilson R.K."/>
        </authorList>
    </citation>
    <scope>NUCLEOTIDE SEQUENCE [LARGE SCALE GENOMIC DNA]</scope>
    <source>
        <strain evidence="11">ATCC 51147</strain>
    </source>
</reference>
<comment type="similarity">
    <text evidence="9">Belongs to the glycosyltransferase group 1 family.</text>
</comment>
<dbReference type="Proteomes" id="UP000003009">
    <property type="component" value="Unassembled WGS sequence"/>
</dbReference>
<organism evidence="11 12">
    <name type="scientific">Kingella oralis ATCC 51147</name>
    <dbReference type="NCBI Taxonomy" id="629741"/>
    <lineage>
        <taxon>Bacteria</taxon>
        <taxon>Pseudomonadati</taxon>
        <taxon>Pseudomonadota</taxon>
        <taxon>Betaproteobacteria</taxon>
        <taxon>Neisseriales</taxon>
        <taxon>Neisseriaceae</taxon>
        <taxon>Kingella</taxon>
    </lineage>
</organism>
<dbReference type="UniPathway" id="UPA00958"/>
<feature type="active site" description="Proton acceptor" evidence="7">
    <location>
        <position position="67"/>
    </location>
</feature>
<dbReference type="FunFam" id="3.40.50.11720:FF:000001">
    <property type="entry name" value="3-deoxy-D-manno-octulosonic acid transferase"/>
    <property type="match status" value="1"/>
</dbReference>
<evidence type="ECO:0000256" key="3">
    <source>
        <dbReference type="ARBA" id="ARBA00019077"/>
    </source>
</evidence>
<dbReference type="PANTHER" id="PTHR42755:SF1">
    <property type="entry name" value="3-DEOXY-D-MANNO-OCTULOSONIC ACID TRANSFERASE, MITOCHONDRIAL-RELATED"/>
    <property type="match status" value="1"/>
</dbReference>
<evidence type="ECO:0000259" key="10">
    <source>
        <dbReference type="Pfam" id="PF04413"/>
    </source>
</evidence>
<dbReference type="CDD" id="cd01635">
    <property type="entry name" value="Glycosyltransferase_GTB-type"/>
    <property type="match status" value="1"/>
</dbReference>
<sequence>MFTVLNMLLPALYNALWRIALPFIRHYLRKRARKNPAYLEHWGERFGAPHPNPVQQPIWIHAVSVGETRAAQPLIAELQRRFPNAPLLLTQMTPTGRATAMQLYPQAQCRYLPYDRRDWVAQFLREHRPQFGVLMETELWANLISGCFNQRIPLFLANARLSEKSQRSYQKIPGLIRPALRQLTAICAQTPADAERLQQLGAPAPIVCGNTKYDIPIPPQSRELVAQFRQKIGNRRVFLAASLREKDGQDEAELILNAWQPHADTLLVLIPRHPERFQAAYELARQRGFNTQKRSDNAPVRPDTQVWIGDSMGEMYAYFQAADIVFIGGSLVDTGCQNIIEPLQCGKPVLFGPSIYNFQAACQEALATGVAQQIHSAAELVQTVTRQLAQPEIYAQQTAKTAAYLAQHRGASQRIADAIEQHVQANASNAA</sequence>
<dbReference type="EC" id="2.4.99.12" evidence="2 9"/>
<comment type="pathway">
    <text evidence="1 9">Bacterial outer membrane biogenesis; LPS core biosynthesis.</text>
</comment>
<dbReference type="AlphaFoldDB" id="C4GKT0"/>